<gene>
    <name evidence="2" type="ORF">GPICK_13845</name>
</gene>
<protein>
    <submittedName>
        <fullName evidence="2">Peptidase</fullName>
    </submittedName>
</protein>
<dbReference type="STRING" id="345632.GPICK_13845"/>
<evidence type="ECO:0000313" key="2">
    <source>
        <dbReference type="EMBL" id="AJE04287.1"/>
    </source>
</evidence>
<proteinExistence type="predicted"/>
<evidence type="ECO:0000313" key="3">
    <source>
        <dbReference type="Proteomes" id="UP000057609"/>
    </source>
</evidence>
<evidence type="ECO:0000256" key="1">
    <source>
        <dbReference type="ARBA" id="ARBA00022723"/>
    </source>
</evidence>
<dbReference type="PANTHER" id="PTHR34448">
    <property type="entry name" value="AMINOPEPTIDASE"/>
    <property type="match status" value="1"/>
</dbReference>
<dbReference type="EMBL" id="CP009788">
    <property type="protein sequence ID" value="AJE04287.1"/>
    <property type="molecule type" value="Genomic_DNA"/>
</dbReference>
<organism evidence="2 3">
    <name type="scientific">Geobacter pickeringii</name>
    <dbReference type="NCBI Taxonomy" id="345632"/>
    <lineage>
        <taxon>Bacteria</taxon>
        <taxon>Pseudomonadati</taxon>
        <taxon>Thermodesulfobacteriota</taxon>
        <taxon>Desulfuromonadia</taxon>
        <taxon>Geobacterales</taxon>
        <taxon>Geobacteraceae</taxon>
        <taxon>Geobacter</taxon>
    </lineage>
</organism>
<dbReference type="Proteomes" id="UP000057609">
    <property type="component" value="Chromosome"/>
</dbReference>
<reference evidence="2 3" key="1">
    <citation type="journal article" date="2015" name="Genome Announc.">
        <title>Complete Genome of Geobacter pickeringii G13T, a Metal-Reducing Isolate from Sedimentary Kaolin Deposits.</title>
        <authorList>
            <person name="Badalamenti J.P."/>
            <person name="Bond D.R."/>
        </authorList>
    </citation>
    <scope>NUCLEOTIDE SEQUENCE [LARGE SCALE GENOMIC DNA]</scope>
    <source>
        <strain evidence="2 3">G13</strain>
    </source>
</reference>
<name>A0A0B5BCR5_9BACT</name>
<dbReference type="GO" id="GO:0046872">
    <property type="term" value="F:metal ion binding"/>
    <property type="evidence" value="ECO:0007669"/>
    <property type="project" value="UniProtKB-KW"/>
</dbReference>
<sequence>MYREPFKSLFEVNMGVRQGERIIVFGDTVRADETSSAADRERRLRLLEVAGEAARFADETYGATTFVSFPATAASGAEPPEPLWQAVFGEAIVDLLAREGLLARLLAKQATTAEVERAREIVAAHRHDVADVIIALSNNSTSHTRFRALANAAGGRFASLPHFDPDMFFTSMQVDWPRLAVRTGRLAEAVNAAVEIVVESPNGTRMTFGKGGRMAEGDDGLLIEPGSFGNLPAGEVYLAPVEGTSEGVMVLEYGPTRALASPLELVVRQGRVVEIRGDEPHRATLERKFAESELNRNIAELGIGTNDRASRPDNILEAEKILGTIHIALGDNSGFGGTVQTPFHEDYVFYRPTLTAVAADGTATVLLRDGKLLLPD</sequence>
<keyword evidence="3" id="KW-1185">Reference proteome</keyword>
<keyword evidence="1" id="KW-0479">Metal-binding</keyword>
<dbReference type="SUPFAM" id="SSF144052">
    <property type="entry name" value="Thermophilic metalloprotease-like"/>
    <property type="match status" value="1"/>
</dbReference>
<dbReference type="Pfam" id="PF26233">
    <property type="entry name" value="NicX"/>
    <property type="match status" value="1"/>
</dbReference>
<dbReference type="HOGENOM" id="CLU_062630_0_0_7"/>
<dbReference type="KEGG" id="gpi:GPICK_13845"/>
<dbReference type="OrthoDB" id="9803993at2"/>
<accession>A0A0B5BCR5</accession>
<dbReference type="PANTHER" id="PTHR34448:SF1">
    <property type="entry name" value="BLL6088 PROTEIN"/>
    <property type="match status" value="1"/>
</dbReference>
<dbReference type="InterPro" id="IPR058739">
    <property type="entry name" value="NicX"/>
</dbReference>
<dbReference type="RefSeq" id="WP_039744149.1">
    <property type="nucleotide sequence ID" value="NZ_CP009788.1"/>
</dbReference>
<dbReference type="InterPro" id="IPR052170">
    <property type="entry name" value="M29_Exopeptidase"/>
</dbReference>
<dbReference type="AlphaFoldDB" id="A0A0B5BCR5"/>